<dbReference type="CDD" id="cd00829">
    <property type="entry name" value="SCP-x_thiolase"/>
    <property type="match status" value="1"/>
</dbReference>
<protein>
    <recommendedName>
        <fullName evidence="2">propanoyl-CoA C-acyltransferase</fullName>
        <ecNumber evidence="2">2.3.1.176</ecNumber>
    </recommendedName>
    <alternativeName>
        <fullName evidence="8">Propanoyl-CoA C-acyltransferase</fullName>
    </alternativeName>
</protein>
<proteinExistence type="predicted"/>
<evidence type="ECO:0000259" key="10">
    <source>
        <dbReference type="Pfam" id="PF22691"/>
    </source>
</evidence>
<evidence type="ECO:0000256" key="3">
    <source>
        <dbReference type="ARBA" id="ARBA00022448"/>
    </source>
</evidence>
<dbReference type="Pfam" id="PF22691">
    <property type="entry name" value="Thiolase_C_1"/>
    <property type="match status" value="1"/>
</dbReference>
<evidence type="ECO:0000256" key="5">
    <source>
        <dbReference type="ARBA" id="ARBA00023055"/>
    </source>
</evidence>
<comment type="subcellular location">
    <subcellularLocation>
        <location evidence="1">Peroxisome</location>
    </subcellularLocation>
</comment>
<dbReference type="PROSITE" id="PS00737">
    <property type="entry name" value="THIOLASE_2"/>
    <property type="match status" value="1"/>
</dbReference>
<dbReference type="GO" id="GO:0008289">
    <property type="term" value="F:lipid binding"/>
    <property type="evidence" value="ECO:0007669"/>
    <property type="project" value="UniProtKB-KW"/>
</dbReference>
<dbReference type="InterPro" id="IPR020613">
    <property type="entry name" value="Thiolase_CS"/>
</dbReference>
<dbReference type="GO" id="GO:0016747">
    <property type="term" value="F:acyltransferase activity, transferring groups other than amino-acyl groups"/>
    <property type="evidence" value="ECO:0007669"/>
    <property type="project" value="InterPro"/>
</dbReference>
<evidence type="ECO:0000256" key="7">
    <source>
        <dbReference type="ARBA" id="ARBA00023140"/>
    </source>
</evidence>
<evidence type="ECO:0000256" key="4">
    <source>
        <dbReference type="ARBA" id="ARBA00022679"/>
    </source>
</evidence>
<reference evidence="11" key="1">
    <citation type="submission" date="2021-02" db="EMBL/GenBank/DDBJ databases">
        <authorList>
            <person name="Nowell W R."/>
        </authorList>
    </citation>
    <scope>NUCLEOTIDE SEQUENCE</scope>
</reference>
<dbReference type="PANTHER" id="PTHR42870">
    <property type="entry name" value="ACETYL-COA C-ACETYLTRANSFERASE"/>
    <property type="match status" value="1"/>
</dbReference>
<gene>
    <name evidence="11" type="ORF">VCS650_LOCUS25052</name>
</gene>
<sequence>MAQEAVNNAIHDAKVISYKDFEAAFVGYVFGDSTCGQRALYPLGMTGIPIINVNNNCSTGSTALFLAAKHIEGGLGDCILALGFEKMQRGSLSTVFDDRTNPLDRHIEATGAVYPLTSSPTPVQLFGNAGREYLHKYTPKITYSLLFSSNSQFQNEYSLEQISQSPMIYYPLTKLQCCPTSDGGAAAILVSESFLDKYPEIKEQAVEILAIEMVTDLLSTFNSKDCMRVVGFDISKQAAQQAYVKAGVKPSDIQVIELHGIFLILFGDPFVHIYLDCFSSNELITYEALGLCGKGKAGELVERGDNTYGGKYVINPSGGLMSKGHPLGATGQDEDSHSESMMEQHYAKTVVKRPNLALRMYNFPSKIGYSDIDIS</sequence>
<dbReference type="PANTHER" id="PTHR42870:SF1">
    <property type="entry name" value="NON-SPECIFIC LIPID-TRANSFER PROTEIN-LIKE 2"/>
    <property type="match status" value="1"/>
</dbReference>
<evidence type="ECO:0000256" key="8">
    <source>
        <dbReference type="ARBA" id="ARBA00032316"/>
    </source>
</evidence>
<evidence type="ECO:0000313" key="12">
    <source>
        <dbReference type="Proteomes" id="UP000663891"/>
    </source>
</evidence>
<evidence type="ECO:0000313" key="11">
    <source>
        <dbReference type="EMBL" id="CAF1190957.1"/>
    </source>
</evidence>
<dbReference type="OrthoDB" id="542135at2759"/>
<keyword evidence="5" id="KW-0445">Lipid transport</keyword>
<dbReference type="InterPro" id="IPR002155">
    <property type="entry name" value="Thiolase"/>
</dbReference>
<dbReference type="InterPro" id="IPR020615">
    <property type="entry name" value="Thiolase_acyl_enz_int_AS"/>
</dbReference>
<dbReference type="Proteomes" id="UP000663891">
    <property type="component" value="Unassembled WGS sequence"/>
</dbReference>
<keyword evidence="3" id="KW-0813">Transport</keyword>
<keyword evidence="7" id="KW-0576">Peroxisome</keyword>
<evidence type="ECO:0000259" key="9">
    <source>
        <dbReference type="Pfam" id="PF00108"/>
    </source>
</evidence>
<evidence type="ECO:0000256" key="2">
    <source>
        <dbReference type="ARBA" id="ARBA00012352"/>
    </source>
</evidence>
<comment type="caution">
    <text evidence="11">The sequence shown here is derived from an EMBL/GenBank/DDBJ whole genome shotgun (WGS) entry which is preliminary data.</text>
</comment>
<dbReference type="AlphaFoldDB" id="A0A814VMS9"/>
<dbReference type="Gene3D" id="3.40.47.10">
    <property type="match status" value="2"/>
</dbReference>
<dbReference type="EMBL" id="CAJNON010000316">
    <property type="protein sequence ID" value="CAF1190957.1"/>
    <property type="molecule type" value="Genomic_DNA"/>
</dbReference>
<feature type="domain" description="Thiolase C-terminal" evidence="10">
    <location>
        <begin position="272"/>
        <end position="329"/>
    </location>
</feature>
<feature type="domain" description="Thiolase N-terminal" evidence="9">
    <location>
        <begin position="2"/>
        <end position="91"/>
    </location>
</feature>
<dbReference type="SUPFAM" id="SSF53901">
    <property type="entry name" value="Thiolase-like"/>
    <property type="match status" value="2"/>
</dbReference>
<accession>A0A814VMS9</accession>
<name>A0A814VMS9_9BILA</name>
<evidence type="ECO:0000256" key="1">
    <source>
        <dbReference type="ARBA" id="ARBA00004275"/>
    </source>
</evidence>
<dbReference type="Pfam" id="PF00108">
    <property type="entry name" value="Thiolase_N"/>
    <property type="match status" value="1"/>
</dbReference>
<dbReference type="InterPro" id="IPR020616">
    <property type="entry name" value="Thiolase_N"/>
</dbReference>
<dbReference type="PIRSF" id="PIRSF000429">
    <property type="entry name" value="Ac-CoA_Ac_transf"/>
    <property type="match status" value="1"/>
</dbReference>
<dbReference type="InterPro" id="IPR016039">
    <property type="entry name" value="Thiolase-like"/>
</dbReference>
<dbReference type="InterPro" id="IPR055140">
    <property type="entry name" value="Thiolase_C_2"/>
</dbReference>
<evidence type="ECO:0000256" key="6">
    <source>
        <dbReference type="ARBA" id="ARBA00023121"/>
    </source>
</evidence>
<keyword evidence="4" id="KW-0808">Transferase</keyword>
<dbReference type="GO" id="GO:0005777">
    <property type="term" value="C:peroxisome"/>
    <property type="evidence" value="ECO:0007669"/>
    <property type="project" value="UniProtKB-SubCell"/>
</dbReference>
<dbReference type="PROSITE" id="PS00098">
    <property type="entry name" value="THIOLASE_1"/>
    <property type="match status" value="1"/>
</dbReference>
<organism evidence="11 12">
    <name type="scientific">Adineta steineri</name>
    <dbReference type="NCBI Taxonomy" id="433720"/>
    <lineage>
        <taxon>Eukaryota</taxon>
        <taxon>Metazoa</taxon>
        <taxon>Spiralia</taxon>
        <taxon>Gnathifera</taxon>
        <taxon>Rotifera</taxon>
        <taxon>Eurotatoria</taxon>
        <taxon>Bdelloidea</taxon>
        <taxon>Adinetida</taxon>
        <taxon>Adinetidae</taxon>
        <taxon>Adineta</taxon>
    </lineage>
</organism>
<dbReference type="EC" id="2.3.1.176" evidence="2"/>
<keyword evidence="6" id="KW-0446">Lipid-binding</keyword>
<dbReference type="GO" id="GO:0006869">
    <property type="term" value="P:lipid transport"/>
    <property type="evidence" value="ECO:0007669"/>
    <property type="project" value="UniProtKB-KW"/>
</dbReference>